<evidence type="ECO:0000313" key="15">
    <source>
        <dbReference type="Proteomes" id="UP000603602"/>
    </source>
</evidence>
<protein>
    <recommendedName>
        <fullName evidence="4 13">Tetraacyldisaccharide 4'-kinase</fullName>
        <ecNumber evidence="3 13">2.7.1.130</ecNumber>
    </recommendedName>
    <alternativeName>
        <fullName evidence="12 13">Lipid A 4'-kinase</fullName>
    </alternativeName>
</protein>
<organism evidence="14 15">
    <name type="scientific">Thauera sedimentorum</name>
    <dbReference type="NCBI Taxonomy" id="2767595"/>
    <lineage>
        <taxon>Bacteria</taxon>
        <taxon>Pseudomonadati</taxon>
        <taxon>Pseudomonadota</taxon>
        <taxon>Betaproteobacteria</taxon>
        <taxon>Rhodocyclales</taxon>
        <taxon>Zoogloeaceae</taxon>
        <taxon>Thauera</taxon>
    </lineage>
</organism>
<dbReference type="SUPFAM" id="SSF52540">
    <property type="entry name" value="P-loop containing nucleoside triphosphate hydrolases"/>
    <property type="match status" value="1"/>
</dbReference>
<name>A0ABR9BAK1_9RHOO</name>
<dbReference type="RefSeq" id="WP_187717283.1">
    <property type="nucleotide sequence ID" value="NZ_JACTAH010000001.1"/>
</dbReference>
<dbReference type="NCBIfam" id="TIGR00682">
    <property type="entry name" value="lpxK"/>
    <property type="match status" value="1"/>
</dbReference>
<comment type="catalytic activity">
    <reaction evidence="13">
        <text>a lipid A disaccharide + ATP = a lipid IVA + ADP + H(+)</text>
        <dbReference type="Rhea" id="RHEA:67840"/>
        <dbReference type="ChEBI" id="CHEBI:15378"/>
        <dbReference type="ChEBI" id="CHEBI:30616"/>
        <dbReference type="ChEBI" id="CHEBI:176343"/>
        <dbReference type="ChEBI" id="CHEBI:176425"/>
        <dbReference type="ChEBI" id="CHEBI:456216"/>
        <dbReference type="EC" id="2.7.1.130"/>
    </reaction>
</comment>
<evidence type="ECO:0000256" key="10">
    <source>
        <dbReference type="ARBA" id="ARBA00022840"/>
    </source>
</evidence>
<dbReference type="EMBL" id="JACYTO010000001">
    <property type="protein sequence ID" value="MBD8502505.1"/>
    <property type="molecule type" value="Genomic_DNA"/>
</dbReference>
<evidence type="ECO:0000256" key="3">
    <source>
        <dbReference type="ARBA" id="ARBA00012071"/>
    </source>
</evidence>
<dbReference type="HAMAP" id="MF_00409">
    <property type="entry name" value="LpxK"/>
    <property type="match status" value="1"/>
</dbReference>
<evidence type="ECO:0000256" key="11">
    <source>
        <dbReference type="ARBA" id="ARBA00023098"/>
    </source>
</evidence>
<gene>
    <name evidence="13" type="primary">lpxK</name>
    <name evidence="14" type="ORF">IFO67_06375</name>
</gene>
<keyword evidence="15" id="KW-1185">Reference proteome</keyword>
<evidence type="ECO:0000256" key="5">
    <source>
        <dbReference type="ARBA" id="ARBA00022516"/>
    </source>
</evidence>
<evidence type="ECO:0000256" key="13">
    <source>
        <dbReference type="HAMAP-Rule" id="MF_00409"/>
    </source>
</evidence>
<dbReference type="EC" id="2.7.1.130" evidence="3 13"/>
<sequence>MAGQAPAFWAVRGLRAALLLPLSFLFQGLAGLRRRLYRSGLLKVERLPVPVVVVGNIAVGGSGKTPVADWLVRRLRAAGWRPGIVSRGYGGQVSGVALLPGDADPALYGDEPVLLARLTGVPVAVGADRPAAARALLAAHPECDVIVCDDGLQHYRLARDVELVVLDEATLGNRWRLPAGPLREGLGRLRDADLVLAHGQLSPVLRQALEGLAVFPMRLAGESFRSLRKPAQVVDAAHFAGRTVHAFAGIGRPARFFDHLRALGLEVVGHAFPDHHAYSAADLQAGEGMPKVLTSKDAVKCAPFAPEDCWELPVVAEIPAGAAERILEKLSHGRQTA</sequence>
<dbReference type="InterPro" id="IPR003758">
    <property type="entry name" value="LpxK"/>
</dbReference>
<comment type="similarity">
    <text evidence="13">Belongs to the LpxK family.</text>
</comment>
<evidence type="ECO:0000256" key="9">
    <source>
        <dbReference type="ARBA" id="ARBA00022777"/>
    </source>
</evidence>
<dbReference type="PANTHER" id="PTHR42724:SF1">
    <property type="entry name" value="TETRAACYLDISACCHARIDE 4'-KINASE, MITOCHONDRIAL-RELATED"/>
    <property type="match status" value="1"/>
</dbReference>
<keyword evidence="6 13" id="KW-0441">Lipid A biosynthesis</keyword>
<dbReference type="PANTHER" id="PTHR42724">
    <property type="entry name" value="TETRAACYLDISACCHARIDE 4'-KINASE"/>
    <property type="match status" value="1"/>
</dbReference>
<comment type="caution">
    <text evidence="14">The sequence shown here is derived from an EMBL/GenBank/DDBJ whole genome shotgun (WGS) entry which is preliminary data.</text>
</comment>
<dbReference type="Pfam" id="PF02606">
    <property type="entry name" value="LpxK"/>
    <property type="match status" value="1"/>
</dbReference>
<keyword evidence="8 13" id="KW-0547">Nucleotide-binding</keyword>
<dbReference type="Proteomes" id="UP000603602">
    <property type="component" value="Unassembled WGS sequence"/>
</dbReference>
<keyword evidence="11 13" id="KW-0443">Lipid metabolism</keyword>
<comment type="pathway">
    <text evidence="2 13">Glycolipid biosynthesis; lipid IV(A) biosynthesis; lipid IV(A) from (3R)-3-hydroxytetradecanoyl-[acyl-carrier-protein] and UDP-N-acetyl-alpha-D-glucosamine: step 6/6.</text>
</comment>
<evidence type="ECO:0000256" key="1">
    <source>
        <dbReference type="ARBA" id="ARBA00002274"/>
    </source>
</evidence>
<dbReference type="InterPro" id="IPR027417">
    <property type="entry name" value="P-loop_NTPase"/>
</dbReference>
<evidence type="ECO:0000256" key="12">
    <source>
        <dbReference type="ARBA" id="ARBA00029757"/>
    </source>
</evidence>
<reference evidence="15" key="1">
    <citation type="submission" date="2023-07" db="EMBL/GenBank/DDBJ databases">
        <title>Thauera sp. CAU 1555 isolated from sand of Yaerae Beach.</title>
        <authorList>
            <person name="Kim W."/>
        </authorList>
    </citation>
    <scope>NUCLEOTIDE SEQUENCE [LARGE SCALE GENOMIC DNA]</scope>
    <source>
        <strain evidence="15">CAU 1555</strain>
    </source>
</reference>
<evidence type="ECO:0000256" key="4">
    <source>
        <dbReference type="ARBA" id="ARBA00016436"/>
    </source>
</evidence>
<evidence type="ECO:0000256" key="8">
    <source>
        <dbReference type="ARBA" id="ARBA00022741"/>
    </source>
</evidence>
<evidence type="ECO:0000256" key="6">
    <source>
        <dbReference type="ARBA" id="ARBA00022556"/>
    </source>
</evidence>
<keyword evidence="5 13" id="KW-0444">Lipid biosynthesis</keyword>
<keyword evidence="7 13" id="KW-0808">Transferase</keyword>
<evidence type="ECO:0000313" key="14">
    <source>
        <dbReference type="EMBL" id="MBD8502505.1"/>
    </source>
</evidence>
<accession>A0ABR9BAK1</accession>
<proteinExistence type="inferred from homology"/>
<evidence type="ECO:0000256" key="7">
    <source>
        <dbReference type="ARBA" id="ARBA00022679"/>
    </source>
</evidence>
<keyword evidence="10 13" id="KW-0067">ATP-binding</keyword>
<keyword evidence="9 13" id="KW-0418">Kinase</keyword>
<dbReference type="GO" id="GO:0009029">
    <property type="term" value="F:lipid-A 4'-kinase activity"/>
    <property type="evidence" value="ECO:0007669"/>
    <property type="project" value="UniProtKB-EC"/>
</dbReference>
<comment type="function">
    <text evidence="1 13">Transfers the gamma-phosphate of ATP to the 4'-position of a tetraacyldisaccharide 1-phosphate intermediate (termed DS-1-P) to form tetraacyldisaccharide 1,4'-bis-phosphate (lipid IVA).</text>
</comment>
<evidence type="ECO:0000256" key="2">
    <source>
        <dbReference type="ARBA" id="ARBA00004870"/>
    </source>
</evidence>
<feature type="binding site" evidence="13">
    <location>
        <begin position="58"/>
        <end position="65"/>
    </location>
    <ligand>
        <name>ATP</name>
        <dbReference type="ChEBI" id="CHEBI:30616"/>
    </ligand>
</feature>